<proteinExistence type="predicted"/>
<reference evidence="1" key="2">
    <citation type="submission" date="2020-07" db="EMBL/GenBank/DDBJ databases">
        <authorList>
            <person name="Vera ALvarez R."/>
            <person name="Arias-Moreno D.M."/>
            <person name="Jimenez-Jacinto V."/>
            <person name="Jimenez-Bremont J.F."/>
            <person name="Swaminathan K."/>
            <person name="Moose S.P."/>
            <person name="Guerrero-Gonzalez M.L."/>
            <person name="Marino-Ramirez L."/>
            <person name="Landsman D."/>
            <person name="Rodriguez-Kessler M."/>
            <person name="Delgado-Sanchez P."/>
        </authorList>
    </citation>
    <scope>NUCLEOTIDE SEQUENCE</scope>
    <source>
        <tissue evidence="1">Cladode</tissue>
    </source>
</reference>
<sequence>MFCYLWRSRRHYSQGHVARNERTWILQWPQLSRSISSIETWIMHWGCSCSFMYSPIRIYRFCNVFAILGLPSSDILERKNLLSALYKVLWYCWGCSSRYCTRCFNWLRALGVPN</sequence>
<evidence type="ECO:0000313" key="1">
    <source>
        <dbReference type="EMBL" id="MBA4616411.1"/>
    </source>
</evidence>
<dbReference type="AlphaFoldDB" id="A0A7C8YES9"/>
<organism evidence="1">
    <name type="scientific">Opuntia streptacantha</name>
    <name type="common">Prickly pear cactus</name>
    <name type="synonym">Opuntia cardona</name>
    <dbReference type="NCBI Taxonomy" id="393608"/>
    <lineage>
        <taxon>Eukaryota</taxon>
        <taxon>Viridiplantae</taxon>
        <taxon>Streptophyta</taxon>
        <taxon>Embryophyta</taxon>
        <taxon>Tracheophyta</taxon>
        <taxon>Spermatophyta</taxon>
        <taxon>Magnoliopsida</taxon>
        <taxon>eudicotyledons</taxon>
        <taxon>Gunneridae</taxon>
        <taxon>Pentapetalae</taxon>
        <taxon>Caryophyllales</taxon>
        <taxon>Cactineae</taxon>
        <taxon>Cactaceae</taxon>
        <taxon>Opuntioideae</taxon>
        <taxon>Opuntia</taxon>
    </lineage>
</organism>
<protein>
    <submittedName>
        <fullName evidence="1">Uncharacterized protein</fullName>
    </submittedName>
</protein>
<dbReference type="EMBL" id="GISG01011218">
    <property type="protein sequence ID" value="MBA4616411.1"/>
    <property type="molecule type" value="Transcribed_RNA"/>
</dbReference>
<name>A0A7C8YES9_OPUST</name>
<accession>A0A7C8YES9</accession>
<reference evidence="1" key="1">
    <citation type="journal article" date="2013" name="J. Plant Res.">
        <title>Effect of fungi and light on seed germination of three Opuntia species from semiarid lands of central Mexico.</title>
        <authorList>
            <person name="Delgado-Sanchez P."/>
            <person name="Jimenez-Bremont J.F."/>
            <person name="Guerrero-Gonzalez Mde L."/>
            <person name="Flores J."/>
        </authorList>
    </citation>
    <scope>NUCLEOTIDE SEQUENCE</scope>
    <source>
        <tissue evidence="1">Cladode</tissue>
    </source>
</reference>